<feature type="compositionally biased region" description="Basic and acidic residues" evidence="1">
    <location>
        <begin position="15"/>
        <end position="24"/>
    </location>
</feature>
<protein>
    <recommendedName>
        <fullName evidence="2">YCII-related domain-containing protein</fullName>
    </recommendedName>
</protein>
<evidence type="ECO:0000256" key="1">
    <source>
        <dbReference type="SAM" id="MobiDB-lite"/>
    </source>
</evidence>
<reference evidence="3" key="1">
    <citation type="submission" date="2021-03" db="EMBL/GenBank/DDBJ databases">
        <title>Comparative genomics and phylogenomic investigation of the class Geoglossomycetes provide insights into ecological specialization and systematics.</title>
        <authorList>
            <person name="Melie T."/>
            <person name="Pirro S."/>
            <person name="Miller A.N."/>
            <person name="Quandt A."/>
        </authorList>
    </citation>
    <scope>NUCLEOTIDE SEQUENCE</scope>
    <source>
        <strain evidence="3">CAQ_001_2017</strain>
    </source>
</reference>
<dbReference type="EMBL" id="JAGHQM010000258">
    <property type="protein sequence ID" value="KAH0563069.1"/>
    <property type="molecule type" value="Genomic_DNA"/>
</dbReference>
<dbReference type="SUPFAM" id="SSF54909">
    <property type="entry name" value="Dimeric alpha+beta barrel"/>
    <property type="match status" value="1"/>
</dbReference>
<dbReference type="Proteomes" id="UP000750711">
    <property type="component" value="Unassembled WGS sequence"/>
</dbReference>
<name>A0A9P8LF84_9PEZI</name>
<evidence type="ECO:0000313" key="3">
    <source>
        <dbReference type="EMBL" id="KAH0563069.1"/>
    </source>
</evidence>
<dbReference type="PANTHER" id="PTHR35174:SF4">
    <property type="entry name" value="BLL7163 PROTEIN"/>
    <property type="match status" value="1"/>
</dbReference>
<feature type="region of interest" description="Disordered" evidence="1">
    <location>
        <begin position="82"/>
        <end position="102"/>
    </location>
</feature>
<dbReference type="InterPro" id="IPR011008">
    <property type="entry name" value="Dimeric_a/b-barrel"/>
</dbReference>
<evidence type="ECO:0000259" key="2">
    <source>
        <dbReference type="Pfam" id="PF03795"/>
    </source>
</evidence>
<dbReference type="PANTHER" id="PTHR35174">
    <property type="entry name" value="BLL7171 PROTEIN-RELATED"/>
    <property type="match status" value="1"/>
</dbReference>
<feature type="region of interest" description="Disordered" evidence="1">
    <location>
        <begin position="1"/>
        <end position="27"/>
    </location>
</feature>
<evidence type="ECO:0000313" key="4">
    <source>
        <dbReference type="Proteomes" id="UP000750711"/>
    </source>
</evidence>
<proteinExistence type="predicted"/>
<dbReference type="Pfam" id="PF03795">
    <property type="entry name" value="YCII"/>
    <property type="match status" value="1"/>
</dbReference>
<gene>
    <name evidence="3" type="ORF">GP486_002363</name>
</gene>
<dbReference type="InterPro" id="IPR005545">
    <property type="entry name" value="YCII"/>
</dbReference>
<organism evidence="3 4">
    <name type="scientific">Trichoglossum hirsutum</name>
    <dbReference type="NCBI Taxonomy" id="265104"/>
    <lineage>
        <taxon>Eukaryota</taxon>
        <taxon>Fungi</taxon>
        <taxon>Dikarya</taxon>
        <taxon>Ascomycota</taxon>
        <taxon>Pezizomycotina</taxon>
        <taxon>Geoglossomycetes</taxon>
        <taxon>Geoglossales</taxon>
        <taxon>Geoglossaceae</taxon>
        <taxon>Trichoglossum</taxon>
    </lineage>
</organism>
<keyword evidence="4" id="KW-1185">Reference proteome</keyword>
<dbReference type="Gene3D" id="3.30.70.1060">
    <property type="entry name" value="Dimeric alpha+beta barrel"/>
    <property type="match status" value="1"/>
</dbReference>
<accession>A0A9P8LF84</accession>
<comment type="caution">
    <text evidence="3">The sequence shown here is derived from an EMBL/GenBank/DDBJ whole genome shotgun (WGS) entry which is preliminary data.</text>
</comment>
<dbReference type="AlphaFoldDB" id="A0A9P8LF84"/>
<feature type="domain" description="YCII-related" evidence="2">
    <location>
        <begin position="32"/>
        <end position="142"/>
    </location>
</feature>
<sequence length="175" mass="19013">MCSPGDGMKRPLLPTEDRQARQADENQPTDEMLFAIFVRANADSEAGQLADTALLTAMSNYNQSLVDAGVLITGEGLTPSSQGARVTFSGDPSDPATVAQGPFPPEELVCGFWLWDLKNKEEAIEWVKKCPMGKGAVIEIRPGIKPEDFGEALTEELQKKEAEMRKSSKLAKKEG</sequence>